<gene>
    <name evidence="1" type="ORF">BV25DRAFT_287555</name>
</gene>
<dbReference type="EMBL" id="MU277307">
    <property type="protein sequence ID" value="KAI0055165.1"/>
    <property type="molecule type" value="Genomic_DNA"/>
</dbReference>
<dbReference type="Proteomes" id="UP000814140">
    <property type="component" value="Unassembled WGS sequence"/>
</dbReference>
<organism evidence="1 2">
    <name type="scientific">Artomyces pyxidatus</name>
    <dbReference type="NCBI Taxonomy" id="48021"/>
    <lineage>
        <taxon>Eukaryota</taxon>
        <taxon>Fungi</taxon>
        <taxon>Dikarya</taxon>
        <taxon>Basidiomycota</taxon>
        <taxon>Agaricomycotina</taxon>
        <taxon>Agaricomycetes</taxon>
        <taxon>Russulales</taxon>
        <taxon>Auriscalpiaceae</taxon>
        <taxon>Artomyces</taxon>
    </lineage>
</organism>
<name>A0ACB8SGJ1_9AGAM</name>
<sequence>MFAGCWGPSESHPGHTAHAVYSRLVLHQSCVDDAFEAGQHQLQVGHTDGAEGGRLTGPTVHRAFTVEISECDVEEEHVRKLWCAAGSVGEWDAGWDKQRSRYGDDEPGIEASLQVRVD</sequence>
<reference evidence="1" key="2">
    <citation type="journal article" date="2022" name="New Phytol.">
        <title>Evolutionary transition to the ectomycorrhizal habit in the genomes of a hyperdiverse lineage of mushroom-forming fungi.</title>
        <authorList>
            <person name="Looney B."/>
            <person name="Miyauchi S."/>
            <person name="Morin E."/>
            <person name="Drula E."/>
            <person name="Courty P.E."/>
            <person name="Kohler A."/>
            <person name="Kuo A."/>
            <person name="LaButti K."/>
            <person name="Pangilinan J."/>
            <person name="Lipzen A."/>
            <person name="Riley R."/>
            <person name="Andreopoulos W."/>
            <person name="He G."/>
            <person name="Johnson J."/>
            <person name="Nolan M."/>
            <person name="Tritt A."/>
            <person name="Barry K.W."/>
            <person name="Grigoriev I.V."/>
            <person name="Nagy L.G."/>
            <person name="Hibbett D."/>
            <person name="Henrissat B."/>
            <person name="Matheny P.B."/>
            <person name="Labbe J."/>
            <person name="Martin F.M."/>
        </authorList>
    </citation>
    <scope>NUCLEOTIDE SEQUENCE</scope>
    <source>
        <strain evidence="1">HHB10654</strain>
    </source>
</reference>
<keyword evidence="2" id="KW-1185">Reference proteome</keyword>
<proteinExistence type="predicted"/>
<reference evidence="1" key="1">
    <citation type="submission" date="2021-03" db="EMBL/GenBank/DDBJ databases">
        <authorList>
            <consortium name="DOE Joint Genome Institute"/>
            <person name="Ahrendt S."/>
            <person name="Looney B.P."/>
            <person name="Miyauchi S."/>
            <person name="Morin E."/>
            <person name="Drula E."/>
            <person name="Courty P.E."/>
            <person name="Chicoki N."/>
            <person name="Fauchery L."/>
            <person name="Kohler A."/>
            <person name="Kuo A."/>
            <person name="Labutti K."/>
            <person name="Pangilinan J."/>
            <person name="Lipzen A."/>
            <person name="Riley R."/>
            <person name="Andreopoulos W."/>
            <person name="He G."/>
            <person name="Johnson J."/>
            <person name="Barry K.W."/>
            <person name="Grigoriev I.V."/>
            <person name="Nagy L."/>
            <person name="Hibbett D."/>
            <person name="Henrissat B."/>
            <person name="Matheny P.B."/>
            <person name="Labbe J."/>
            <person name="Martin F."/>
        </authorList>
    </citation>
    <scope>NUCLEOTIDE SEQUENCE</scope>
    <source>
        <strain evidence="1">HHB10654</strain>
    </source>
</reference>
<evidence type="ECO:0000313" key="2">
    <source>
        <dbReference type="Proteomes" id="UP000814140"/>
    </source>
</evidence>
<accession>A0ACB8SGJ1</accession>
<evidence type="ECO:0000313" key="1">
    <source>
        <dbReference type="EMBL" id="KAI0055165.1"/>
    </source>
</evidence>
<protein>
    <submittedName>
        <fullName evidence="1">Uncharacterized protein</fullName>
    </submittedName>
</protein>
<comment type="caution">
    <text evidence="1">The sequence shown here is derived from an EMBL/GenBank/DDBJ whole genome shotgun (WGS) entry which is preliminary data.</text>
</comment>